<dbReference type="Proteomes" id="UP000606991">
    <property type="component" value="Unassembled WGS sequence"/>
</dbReference>
<keyword evidence="1" id="KW-0812">Transmembrane</keyword>
<gene>
    <name evidence="2" type="ORF">JF886_09845</name>
</gene>
<dbReference type="EMBL" id="JAEKNS010000100">
    <property type="protein sequence ID" value="MBJ7595146.1"/>
    <property type="molecule type" value="Genomic_DNA"/>
</dbReference>
<evidence type="ECO:0000313" key="2">
    <source>
        <dbReference type="EMBL" id="MBJ7595146.1"/>
    </source>
</evidence>
<name>A0A934N400_9BACT</name>
<comment type="caution">
    <text evidence="2">The sequence shown here is derived from an EMBL/GenBank/DDBJ whole genome shotgun (WGS) entry which is preliminary data.</text>
</comment>
<keyword evidence="1" id="KW-0472">Membrane</keyword>
<accession>A0A934N400</accession>
<evidence type="ECO:0000256" key="1">
    <source>
        <dbReference type="SAM" id="Phobius"/>
    </source>
</evidence>
<keyword evidence="1" id="KW-1133">Transmembrane helix</keyword>
<sequence>MDAGDTARRRERVPGTVTLVTETPIEMPLSAAGGQSSLAEQLEERPWLVAVGILGLLGFFLVRRRHHR</sequence>
<dbReference type="AlphaFoldDB" id="A0A934N400"/>
<feature type="transmembrane region" description="Helical" evidence="1">
    <location>
        <begin position="46"/>
        <end position="62"/>
    </location>
</feature>
<dbReference type="RefSeq" id="WP_337311978.1">
    <property type="nucleotide sequence ID" value="NZ_JAEKNS010000100.1"/>
</dbReference>
<protein>
    <submittedName>
        <fullName evidence="2">Uncharacterized protein</fullName>
    </submittedName>
</protein>
<evidence type="ECO:0000313" key="3">
    <source>
        <dbReference type="Proteomes" id="UP000606991"/>
    </source>
</evidence>
<proteinExistence type="predicted"/>
<reference evidence="2 3" key="1">
    <citation type="submission" date="2020-10" db="EMBL/GenBank/DDBJ databases">
        <title>Ca. Dormibacterota MAGs.</title>
        <authorList>
            <person name="Montgomery K."/>
        </authorList>
    </citation>
    <scope>NUCLEOTIDE SEQUENCE [LARGE SCALE GENOMIC DNA]</scope>
    <source>
        <strain evidence="2">SC8812_S17_18</strain>
    </source>
</reference>
<organism evidence="2 3">
    <name type="scientific">Candidatus Aeolococcus gillhamiae</name>
    <dbReference type="NCBI Taxonomy" id="3127015"/>
    <lineage>
        <taxon>Bacteria</taxon>
        <taxon>Bacillati</taxon>
        <taxon>Candidatus Dormiibacterota</taxon>
        <taxon>Candidatus Dormibacteria</taxon>
        <taxon>Candidatus Aeolococcales</taxon>
        <taxon>Candidatus Aeolococcaceae</taxon>
        <taxon>Candidatus Aeolococcus</taxon>
    </lineage>
</organism>